<keyword evidence="2" id="KW-1185">Reference proteome</keyword>
<comment type="caution">
    <text evidence="1">The sequence shown here is derived from an EMBL/GenBank/DDBJ whole genome shotgun (WGS) entry which is preliminary data.</text>
</comment>
<name>A0ABD2LFT3_9BILA</name>
<evidence type="ECO:0000313" key="1">
    <source>
        <dbReference type="EMBL" id="KAL3113530.1"/>
    </source>
</evidence>
<proteinExistence type="predicted"/>
<accession>A0ABD2LFT3</accession>
<dbReference type="Proteomes" id="UP001620626">
    <property type="component" value="Unassembled WGS sequence"/>
</dbReference>
<sequence length="379" mass="43568">MHGQSNNAIERFLRTVEVMLDVLKFMDYYQNCKMELTSIGFRSVIDRYRNELALCQFFQIQLIPEPAVTLTVYRRAIEITEHFYGINPSEESAAIEEEMGNEKWVRLLAQKPPLFAFPDISFGSQIQHDGIDSFLLFIAKNEDDEQAKLCLELPLYPETSDDLALVRFWLLQLSRAHFRWMDFGRFFFNPDLISAFLPSPNGPPSSLRPSSLLFHCHHLSLKMGVPDEQHNERFLRFAFAFPVAHCLTLRCGLYFEGILELLLKCGHRIASVVMPVGPVHSTVELQNLLIHHAENALNPLAMVGLIDFRNVDDFPWPDLRSSKSLGRTVENDLTHSKYSLSNLHFINVYFTITIGHLHGSNEFKRFSIQRTVNGPKKAI</sequence>
<evidence type="ECO:0000313" key="2">
    <source>
        <dbReference type="Proteomes" id="UP001620626"/>
    </source>
</evidence>
<gene>
    <name evidence="1" type="ORF">niasHT_015874</name>
</gene>
<organism evidence="1 2">
    <name type="scientific">Heterodera trifolii</name>
    <dbReference type="NCBI Taxonomy" id="157864"/>
    <lineage>
        <taxon>Eukaryota</taxon>
        <taxon>Metazoa</taxon>
        <taxon>Ecdysozoa</taxon>
        <taxon>Nematoda</taxon>
        <taxon>Chromadorea</taxon>
        <taxon>Rhabditida</taxon>
        <taxon>Tylenchina</taxon>
        <taxon>Tylenchomorpha</taxon>
        <taxon>Tylenchoidea</taxon>
        <taxon>Heteroderidae</taxon>
        <taxon>Heteroderinae</taxon>
        <taxon>Heterodera</taxon>
    </lineage>
</organism>
<reference evidence="1 2" key="1">
    <citation type="submission" date="2024-10" db="EMBL/GenBank/DDBJ databases">
        <authorList>
            <person name="Kim D."/>
        </authorList>
    </citation>
    <scope>NUCLEOTIDE SEQUENCE [LARGE SCALE GENOMIC DNA]</scope>
    <source>
        <strain evidence="1">BH-2024</strain>
    </source>
</reference>
<protein>
    <submittedName>
        <fullName evidence="1">Uncharacterized protein</fullName>
    </submittedName>
</protein>
<dbReference type="AlphaFoldDB" id="A0ABD2LFT3"/>
<dbReference type="EMBL" id="JBICBT010000445">
    <property type="protein sequence ID" value="KAL3113530.1"/>
    <property type="molecule type" value="Genomic_DNA"/>
</dbReference>